<keyword evidence="1" id="KW-1133">Transmembrane helix</keyword>
<organism evidence="2 3">
    <name type="scientific">Phocaeicola sartorii</name>
    <dbReference type="NCBI Taxonomy" id="671267"/>
    <lineage>
        <taxon>Bacteria</taxon>
        <taxon>Pseudomonadati</taxon>
        <taxon>Bacteroidota</taxon>
        <taxon>Bacteroidia</taxon>
        <taxon>Bacteroidales</taxon>
        <taxon>Bacteroidaceae</taxon>
        <taxon>Phocaeicola</taxon>
    </lineage>
</organism>
<name>A0A4S2FJU0_9BACT</name>
<feature type="transmembrane region" description="Helical" evidence="1">
    <location>
        <begin position="176"/>
        <end position="198"/>
    </location>
</feature>
<feature type="transmembrane region" description="Helical" evidence="1">
    <location>
        <begin position="367"/>
        <end position="385"/>
    </location>
</feature>
<feature type="transmembrane region" description="Helical" evidence="1">
    <location>
        <begin position="312"/>
        <end position="331"/>
    </location>
</feature>
<feature type="transmembrane region" description="Helical" evidence="1">
    <location>
        <begin position="210"/>
        <end position="233"/>
    </location>
</feature>
<keyword evidence="1" id="KW-0472">Membrane</keyword>
<sequence length="395" mass="46733">MNIYGDILIHPLSSSTQEKRYLLSCNGKYYEANYSIVELLHFLQEYSTKEEAITAYMCHKQGRYKIEQVQLIIDRFIAPLFMVKERKHTFFYEKELFSSTAIDKFSNQFCFMFSKTYMLVVLFIAVLLDIYFFLISDNLLMFNNKVDIYMVIGLIVFMLASSFFHELGHASACKYYGIKHGAIGFGLYLNFPVLYTDVTEVWRLSRAKRCVVNIAGVYFQSYWLIILLVAFELTGNDTLRYIILIMNLGFLMTLNPFFKFDGYWIASDILGVPNLRARSLELLSYWYKRICKYPIEKKPYLLQIRSLEKYGLLLYSIVVNLFMGFYFFYIIPRFFYRFVHTFPDKANELILYLSNNMTPPFALLRNIGSQLLFLMLIGYFLYRLVTPLVKRYVGR</sequence>
<dbReference type="RefSeq" id="WP_135952114.1">
    <property type="nucleotide sequence ID" value="NZ_CAOOJZ010000004.1"/>
</dbReference>
<feature type="transmembrane region" description="Helical" evidence="1">
    <location>
        <begin position="146"/>
        <end position="164"/>
    </location>
</feature>
<reference evidence="2 3" key="1">
    <citation type="submission" date="2019-04" db="EMBL/GenBank/DDBJ databases">
        <title>Microbes associate with the intestines of laboratory mice.</title>
        <authorList>
            <person name="Navarre W."/>
            <person name="Wong E."/>
            <person name="Huang K."/>
            <person name="Tropini C."/>
            <person name="Ng K."/>
            <person name="Yu B."/>
        </authorList>
    </citation>
    <scope>NUCLEOTIDE SEQUENCE [LARGE SCALE GENOMIC DNA]</scope>
    <source>
        <strain evidence="2 3">NM22_B1</strain>
    </source>
</reference>
<accession>A0A4S2FJU0</accession>
<dbReference type="AlphaFoldDB" id="A0A4S2FJU0"/>
<protein>
    <recommendedName>
        <fullName evidence="4">Peptide zinc metalloprotease protein</fullName>
    </recommendedName>
</protein>
<evidence type="ECO:0000256" key="1">
    <source>
        <dbReference type="SAM" id="Phobius"/>
    </source>
</evidence>
<dbReference type="Proteomes" id="UP000310760">
    <property type="component" value="Unassembled WGS sequence"/>
</dbReference>
<evidence type="ECO:0000313" key="2">
    <source>
        <dbReference type="EMBL" id="TGY69203.1"/>
    </source>
</evidence>
<feature type="transmembrane region" description="Helical" evidence="1">
    <location>
        <begin position="116"/>
        <end position="134"/>
    </location>
</feature>
<proteinExistence type="predicted"/>
<keyword evidence="1" id="KW-0812">Transmembrane</keyword>
<evidence type="ECO:0000313" key="3">
    <source>
        <dbReference type="Proteomes" id="UP000310760"/>
    </source>
</evidence>
<dbReference type="EMBL" id="SRYJ01000031">
    <property type="protein sequence ID" value="TGY69203.1"/>
    <property type="molecule type" value="Genomic_DNA"/>
</dbReference>
<evidence type="ECO:0008006" key="4">
    <source>
        <dbReference type="Google" id="ProtNLM"/>
    </source>
</evidence>
<gene>
    <name evidence="2" type="ORF">E5339_13915</name>
</gene>
<feature type="transmembrane region" description="Helical" evidence="1">
    <location>
        <begin position="239"/>
        <end position="258"/>
    </location>
</feature>
<comment type="caution">
    <text evidence="2">The sequence shown here is derived from an EMBL/GenBank/DDBJ whole genome shotgun (WGS) entry which is preliminary data.</text>
</comment>